<dbReference type="InterPro" id="IPR010992">
    <property type="entry name" value="IHF-like_DNA-bd_dom_sf"/>
</dbReference>
<dbReference type="SMART" id="SM00411">
    <property type="entry name" value="BHL"/>
    <property type="match status" value="1"/>
</dbReference>
<dbReference type="PRINTS" id="PR01727">
    <property type="entry name" value="DNABINDINGHU"/>
</dbReference>
<keyword evidence="6" id="KW-1133">Transmembrane helix</keyword>
<dbReference type="PANTHER" id="PTHR33175:SF3">
    <property type="entry name" value="DNA-BINDING PROTEIN HU-BETA"/>
    <property type="match status" value="1"/>
</dbReference>
<feature type="compositionally biased region" description="Acidic residues" evidence="5">
    <location>
        <begin position="107"/>
        <end position="116"/>
    </location>
</feature>
<dbReference type="EMBL" id="PISP01000001">
    <property type="protein sequence ID" value="PKD45215.1"/>
    <property type="molecule type" value="Genomic_DNA"/>
</dbReference>
<organism evidence="7 8">
    <name type="scientific">Rhodohalobacter barkolensis</name>
    <dbReference type="NCBI Taxonomy" id="2053187"/>
    <lineage>
        <taxon>Bacteria</taxon>
        <taxon>Pseudomonadati</taxon>
        <taxon>Balneolota</taxon>
        <taxon>Balneolia</taxon>
        <taxon>Balneolales</taxon>
        <taxon>Balneolaceae</taxon>
        <taxon>Rhodohalobacter</taxon>
    </lineage>
</organism>
<comment type="similarity">
    <text evidence="1 4">Belongs to the bacterial histone-like protein family.</text>
</comment>
<name>A0A2N0VLX7_9BACT</name>
<dbReference type="InterPro" id="IPR000119">
    <property type="entry name" value="Hist_DNA-bd"/>
</dbReference>
<keyword evidence="6" id="KW-0812">Transmembrane</keyword>
<dbReference type="GO" id="GO:0030527">
    <property type="term" value="F:structural constituent of chromatin"/>
    <property type="evidence" value="ECO:0007669"/>
    <property type="project" value="InterPro"/>
</dbReference>
<feature type="region of interest" description="Disordered" evidence="5">
    <location>
        <begin position="94"/>
        <end position="216"/>
    </location>
</feature>
<proteinExistence type="inferred from homology"/>
<dbReference type="PANTHER" id="PTHR33175">
    <property type="entry name" value="DNA-BINDING PROTEIN HU"/>
    <property type="match status" value="1"/>
</dbReference>
<dbReference type="Gene3D" id="3.10.350.10">
    <property type="entry name" value="LysM domain"/>
    <property type="match status" value="1"/>
</dbReference>
<evidence type="ECO:0000256" key="6">
    <source>
        <dbReference type="SAM" id="Phobius"/>
    </source>
</evidence>
<evidence type="ECO:0000256" key="1">
    <source>
        <dbReference type="ARBA" id="ARBA00010529"/>
    </source>
</evidence>
<dbReference type="Gene3D" id="4.10.520.10">
    <property type="entry name" value="IHF-like DNA-binding proteins"/>
    <property type="match status" value="1"/>
</dbReference>
<feature type="compositionally biased region" description="Basic and acidic residues" evidence="5">
    <location>
        <begin position="151"/>
        <end position="170"/>
    </location>
</feature>
<keyword evidence="2" id="KW-0226">DNA condensation</keyword>
<evidence type="ECO:0008006" key="9">
    <source>
        <dbReference type="Google" id="ProtNLM"/>
    </source>
</evidence>
<evidence type="ECO:0000313" key="8">
    <source>
        <dbReference type="Proteomes" id="UP000233398"/>
    </source>
</evidence>
<dbReference type="GO" id="GO:0030261">
    <property type="term" value="P:chromosome condensation"/>
    <property type="evidence" value="ECO:0007669"/>
    <property type="project" value="UniProtKB-KW"/>
</dbReference>
<evidence type="ECO:0000256" key="5">
    <source>
        <dbReference type="SAM" id="MobiDB-lite"/>
    </source>
</evidence>
<dbReference type="CDD" id="cd13831">
    <property type="entry name" value="HU"/>
    <property type="match status" value="1"/>
</dbReference>
<keyword evidence="8" id="KW-1185">Reference proteome</keyword>
<reference evidence="7 8" key="1">
    <citation type="submission" date="2017-11" db="EMBL/GenBank/DDBJ databases">
        <title>Rhodohalobacter 15182 sp. nov., isolated from a salt lake.</title>
        <authorList>
            <person name="Han S."/>
        </authorList>
    </citation>
    <scope>NUCLEOTIDE SEQUENCE [LARGE SCALE GENOMIC DNA]</scope>
    <source>
        <strain evidence="7 8">15182</strain>
    </source>
</reference>
<dbReference type="GO" id="GO:0003677">
    <property type="term" value="F:DNA binding"/>
    <property type="evidence" value="ECO:0007669"/>
    <property type="project" value="UniProtKB-KW"/>
</dbReference>
<feature type="transmembrane region" description="Helical" evidence="6">
    <location>
        <begin position="227"/>
        <end position="246"/>
    </location>
</feature>
<keyword evidence="3" id="KW-0238">DNA-binding</keyword>
<feature type="region of interest" description="Disordered" evidence="5">
    <location>
        <begin position="256"/>
        <end position="302"/>
    </location>
</feature>
<protein>
    <recommendedName>
        <fullName evidence="9">LysM domain-containing protein</fullName>
    </recommendedName>
</protein>
<evidence type="ECO:0000256" key="2">
    <source>
        <dbReference type="ARBA" id="ARBA00023067"/>
    </source>
</evidence>
<sequence>MSEKITFRELVELIAEQSKQSQTSTNSFIGELVNIIESGLRQSGSVSISGFGKFELRWMNERPGVNPQTGEEITIPGQNKVVFKPYKALREDVNRPYAKMEPQVLDESPEDSEEKDESGKDKTSDVDSPSAKASSEDGDDFLIERPNPSKNKSEIEPVDKEEEKKSEQEKFNPFPVGTGSQTSETAGSEKKDTVKSKLPANQKTPALTPGQRTNLSKKVQDSGNFNWTYAAAAVIVALAIFIIFLLSRQVTTNDSPELASQPEQITAPVTPEQDQSVEESEPPPVETESESESEPDPTTETELYSVDQGESLWSIAEGELGNPYLWPMIYGLNLEEIENPNIIPASAELTVPVISDPDNLSESQLEQVAEGYLSVYQWTKANNPDEAKYFLWAVGVFSPDKLDLAASSVDQADLNFAKTR</sequence>
<feature type="compositionally biased region" description="Polar residues" evidence="5">
    <location>
        <begin position="199"/>
        <end position="216"/>
    </location>
</feature>
<dbReference type="AlphaFoldDB" id="A0A2N0VLX7"/>
<dbReference type="SUPFAM" id="SSF47729">
    <property type="entry name" value="IHF-like DNA-binding proteins"/>
    <property type="match status" value="1"/>
</dbReference>
<keyword evidence="6" id="KW-0472">Membrane</keyword>
<dbReference type="OrthoDB" id="9811567at2"/>
<feature type="compositionally biased region" description="Acidic residues" evidence="5">
    <location>
        <begin position="275"/>
        <end position="299"/>
    </location>
</feature>
<dbReference type="Proteomes" id="UP000233398">
    <property type="component" value="Unassembled WGS sequence"/>
</dbReference>
<accession>A0A2N0VLX7</accession>
<comment type="caution">
    <text evidence="7">The sequence shown here is derived from an EMBL/GenBank/DDBJ whole genome shotgun (WGS) entry which is preliminary data.</text>
</comment>
<gene>
    <name evidence="7" type="ORF">CWD77_07145</name>
</gene>
<dbReference type="GO" id="GO:0005829">
    <property type="term" value="C:cytosol"/>
    <property type="evidence" value="ECO:0007669"/>
    <property type="project" value="TreeGrafter"/>
</dbReference>
<dbReference type="InterPro" id="IPR036779">
    <property type="entry name" value="LysM_dom_sf"/>
</dbReference>
<evidence type="ECO:0000256" key="3">
    <source>
        <dbReference type="ARBA" id="ARBA00023125"/>
    </source>
</evidence>
<evidence type="ECO:0000256" key="4">
    <source>
        <dbReference type="RuleBase" id="RU003939"/>
    </source>
</evidence>
<dbReference type="RefSeq" id="WP_101072788.1">
    <property type="nucleotide sequence ID" value="NZ_PISP01000001.1"/>
</dbReference>
<dbReference type="Pfam" id="PF00216">
    <property type="entry name" value="Bac_DNA_binding"/>
    <property type="match status" value="1"/>
</dbReference>
<evidence type="ECO:0000313" key="7">
    <source>
        <dbReference type="EMBL" id="PKD45215.1"/>
    </source>
</evidence>